<sequence length="428" mass="47223">MLPLPLQLVAAAVLAGWCLQALLGAMQVRRFSKRLRRGERPSYAAFRPEAWVVVPFKGVDDEGVANLHALFQQDYGDYRLLLAVESEEDPAFRLLNEERAKFPRIRSEVVVAGPAPPFRGQKVHNQLAALRHALAGEGLDGPRPAPPRYRDERAWVFADSDAAANPAWLGNLVGPLSQRDKNAVTTGYRWLVPARGPGGRFRWGGRIASVINGQVATFASLERAAFAWGGSMAILEGTAEAGGLLERWERALSDDFQVTAVARSLGRRILFLPECLVESPVDMPLRSLLEFSRRQYLITRVHAPRFFYAVVAAVGFYVFAAASAWLLLLAAPWHRVGWLAAGAAAALLFVAGANRVRAAARRRVVRGLFGQQTAERLAPALRLDRWATTAVMALNLVLLLRGCVGRTIRWRGHGYRLRGPMEIERLSA</sequence>
<dbReference type="eggNOG" id="COG1215">
    <property type="taxonomic scope" value="Bacteria"/>
</dbReference>
<evidence type="ECO:0000256" key="9">
    <source>
        <dbReference type="SAM" id="Phobius"/>
    </source>
</evidence>
<name>I0IEH7_PHYMF</name>
<feature type="transmembrane region" description="Helical" evidence="9">
    <location>
        <begin position="6"/>
        <end position="26"/>
    </location>
</feature>
<comment type="subcellular location">
    <subcellularLocation>
        <location evidence="1">Membrane</location>
        <topology evidence="1">Multi-pass membrane protein</topology>
    </subcellularLocation>
</comment>
<evidence type="ECO:0000256" key="6">
    <source>
        <dbReference type="ARBA" id="ARBA00022692"/>
    </source>
</evidence>
<protein>
    <recommendedName>
        <fullName evidence="12">Glycosyltransferase</fullName>
    </recommendedName>
</protein>
<evidence type="ECO:0000313" key="11">
    <source>
        <dbReference type="Proteomes" id="UP000007881"/>
    </source>
</evidence>
<dbReference type="HOGENOM" id="CLU_052643_0_0_0"/>
<keyword evidence="7 9" id="KW-1133">Transmembrane helix</keyword>
<gene>
    <name evidence="10" type="ordered locus">PSMK_15060</name>
</gene>
<reference evidence="10 11" key="1">
    <citation type="submission" date="2012-02" db="EMBL/GenBank/DDBJ databases">
        <title>Complete genome sequence of Phycisphaera mikurensis NBRC 102666.</title>
        <authorList>
            <person name="Ankai A."/>
            <person name="Hosoyama A."/>
            <person name="Terui Y."/>
            <person name="Sekine M."/>
            <person name="Fukai R."/>
            <person name="Kato Y."/>
            <person name="Nakamura S."/>
            <person name="Yamada-Narita S."/>
            <person name="Kawakoshi A."/>
            <person name="Fukunaga Y."/>
            <person name="Yamazaki S."/>
            <person name="Fujita N."/>
        </authorList>
    </citation>
    <scope>NUCLEOTIDE SEQUENCE [LARGE SCALE GENOMIC DNA]</scope>
    <source>
        <strain evidence="11">NBRC 102666 / KCTC 22515 / FYK2301M01</strain>
    </source>
</reference>
<organism evidence="10 11">
    <name type="scientific">Phycisphaera mikurensis (strain NBRC 102666 / KCTC 22515 / FYK2301M01)</name>
    <dbReference type="NCBI Taxonomy" id="1142394"/>
    <lineage>
        <taxon>Bacteria</taxon>
        <taxon>Pseudomonadati</taxon>
        <taxon>Planctomycetota</taxon>
        <taxon>Phycisphaerae</taxon>
        <taxon>Phycisphaerales</taxon>
        <taxon>Phycisphaeraceae</taxon>
        <taxon>Phycisphaera</taxon>
    </lineage>
</organism>
<dbReference type="AlphaFoldDB" id="I0IEH7"/>
<evidence type="ECO:0000256" key="1">
    <source>
        <dbReference type="ARBA" id="ARBA00004141"/>
    </source>
</evidence>
<keyword evidence="8 9" id="KW-0472">Membrane</keyword>
<evidence type="ECO:0000256" key="7">
    <source>
        <dbReference type="ARBA" id="ARBA00022989"/>
    </source>
</evidence>
<accession>I0IEH7</accession>
<proteinExistence type="predicted"/>
<dbReference type="OrthoDB" id="284671at2"/>
<keyword evidence="11" id="KW-1185">Reference proteome</keyword>
<keyword evidence="4" id="KW-0328">Glycosyltransferase</keyword>
<dbReference type="Pfam" id="PF13506">
    <property type="entry name" value="Glyco_transf_21"/>
    <property type="match status" value="1"/>
</dbReference>
<dbReference type="PANTHER" id="PTHR12726:SF0">
    <property type="entry name" value="CERAMIDE GLUCOSYLTRANSFERASE"/>
    <property type="match status" value="1"/>
</dbReference>
<keyword evidence="5" id="KW-0808">Transferase</keyword>
<dbReference type="GO" id="GO:0008120">
    <property type="term" value="F:ceramide glucosyltransferase activity"/>
    <property type="evidence" value="ECO:0007669"/>
    <property type="project" value="TreeGrafter"/>
</dbReference>
<evidence type="ECO:0008006" key="12">
    <source>
        <dbReference type="Google" id="ProtNLM"/>
    </source>
</evidence>
<evidence type="ECO:0000256" key="8">
    <source>
        <dbReference type="ARBA" id="ARBA00023136"/>
    </source>
</evidence>
<comment type="pathway">
    <text evidence="3">Sphingolipid metabolism.</text>
</comment>
<evidence type="ECO:0000256" key="4">
    <source>
        <dbReference type="ARBA" id="ARBA00022676"/>
    </source>
</evidence>
<dbReference type="SUPFAM" id="SSF53448">
    <property type="entry name" value="Nucleotide-diphospho-sugar transferases"/>
    <property type="match status" value="1"/>
</dbReference>
<comment type="pathway">
    <text evidence="2">Lipid metabolism; sphingolipid metabolism.</text>
</comment>
<dbReference type="InterPro" id="IPR029044">
    <property type="entry name" value="Nucleotide-diphossugar_trans"/>
</dbReference>
<dbReference type="EMBL" id="AP012338">
    <property type="protein sequence ID" value="BAM03665.1"/>
    <property type="molecule type" value="Genomic_DNA"/>
</dbReference>
<evidence type="ECO:0000256" key="3">
    <source>
        <dbReference type="ARBA" id="ARBA00004991"/>
    </source>
</evidence>
<evidence type="ECO:0000256" key="5">
    <source>
        <dbReference type="ARBA" id="ARBA00022679"/>
    </source>
</evidence>
<dbReference type="GO" id="GO:0006679">
    <property type="term" value="P:glucosylceramide biosynthetic process"/>
    <property type="evidence" value="ECO:0007669"/>
    <property type="project" value="TreeGrafter"/>
</dbReference>
<feature type="transmembrane region" description="Helical" evidence="9">
    <location>
        <begin position="336"/>
        <end position="356"/>
    </location>
</feature>
<dbReference type="RefSeq" id="WP_014436883.1">
    <property type="nucleotide sequence ID" value="NC_017080.1"/>
</dbReference>
<dbReference type="PANTHER" id="PTHR12726">
    <property type="entry name" value="CERAMIDE GLUCOSYLTRANSFERASE"/>
    <property type="match status" value="1"/>
</dbReference>
<dbReference type="GO" id="GO:0016020">
    <property type="term" value="C:membrane"/>
    <property type="evidence" value="ECO:0007669"/>
    <property type="project" value="UniProtKB-SubCell"/>
</dbReference>
<evidence type="ECO:0000313" key="10">
    <source>
        <dbReference type="EMBL" id="BAM03665.1"/>
    </source>
</evidence>
<evidence type="ECO:0000256" key="2">
    <source>
        <dbReference type="ARBA" id="ARBA00004760"/>
    </source>
</evidence>
<dbReference type="KEGG" id="phm:PSMK_15060"/>
<keyword evidence="6 9" id="KW-0812">Transmembrane</keyword>
<dbReference type="STRING" id="1142394.PSMK_15060"/>
<dbReference type="InterPro" id="IPR025993">
    <property type="entry name" value="Ceramide_glucosylTrfase"/>
</dbReference>
<feature type="transmembrane region" description="Helical" evidence="9">
    <location>
        <begin position="306"/>
        <end position="330"/>
    </location>
</feature>
<dbReference type="Proteomes" id="UP000007881">
    <property type="component" value="Chromosome"/>
</dbReference>